<keyword evidence="3" id="KW-1185">Reference proteome</keyword>
<evidence type="ECO:0000259" key="1">
    <source>
        <dbReference type="SMART" id="SM00860"/>
    </source>
</evidence>
<comment type="caution">
    <text evidence="2">The sequence shown here is derived from an EMBL/GenBank/DDBJ whole genome shotgun (WGS) entry which is preliminary data.</text>
</comment>
<evidence type="ECO:0000313" key="2">
    <source>
        <dbReference type="EMBL" id="MBF9131409.1"/>
    </source>
</evidence>
<dbReference type="InterPro" id="IPR037883">
    <property type="entry name" value="Knr4/Smi1-like_sf"/>
</dbReference>
<feature type="domain" description="Knr4/Smi1-like" evidence="1">
    <location>
        <begin position="30"/>
        <end position="155"/>
    </location>
</feature>
<name>A0ABS0GZQ0_9ACTN</name>
<dbReference type="SUPFAM" id="SSF160631">
    <property type="entry name" value="SMI1/KNR4-like"/>
    <property type="match status" value="1"/>
</dbReference>
<proteinExistence type="predicted"/>
<dbReference type="Pfam" id="PF09346">
    <property type="entry name" value="SMI1_KNR4"/>
    <property type="match status" value="1"/>
</dbReference>
<organism evidence="2 3">
    <name type="scientific">Plantactinospora alkalitolerans</name>
    <dbReference type="NCBI Taxonomy" id="2789879"/>
    <lineage>
        <taxon>Bacteria</taxon>
        <taxon>Bacillati</taxon>
        <taxon>Actinomycetota</taxon>
        <taxon>Actinomycetes</taxon>
        <taxon>Micromonosporales</taxon>
        <taxon>Micromonosporaceae</taxon>
        <taxon>Plantactinospora</taxon>
    </lineage>
</organism>
<dbReference type="EMBL" id="JADPUN010000196">
    <property type="protein sequence ID" value="MBF9131409.1"/>
    <property type="molecule type" value="Genomic_DNA"/>
</dbReference>
<evidence type="ECO:0000313" key="3">
    <source>
        <dbReference type="Proteomes" id="UP000638560"/>
    </source>
</evidence>
<sequence length="203" mass="22465">MSSSITPLWRQIAEWLRKNAPLTFAKLNPPADERALAELASQMDIELPPDLVELLRSFNGSASRDVIGLILLPSGYYVMDSSQIARDTRQRASIWGDAWRPSWIAFGNDLCGGCLVLDTQPQPPYGRVFEFDKVEGPFGSAWDSLDDLLTEMLALLEGRAVGLAHRIPYDYPRAPAPLKPVVKDGELGWEVGIGDWIPGSNRS</sequence>
<dbReference type="Proteomes" id="UP000638560">
    <property type="component" value="Unassembled WGS sequence"/>
</dbReference>
<protein>
    <submittedName>
        <fullName evidence="2">SMI1/KNR4 family protein</fullName>
    </submittedName>
</protein>
<dbReference type="RefSeq" id="WP_196202967.1">
    <property type="nucleotide sequence ID" value="NZ_JADPUN010000196.1"/>
</dbReference>
<accession>A0ABS0GZQ0</accession>
<dbReference type="InterPro" id="IPR018958">
    <property type="entry name" value="Knr4/Smi1-like_dom"/>
</dbReference>
<dbReference type="SMART" id="SM00860">
    <property type="entry name" value="SMI1_KNR4"/>
    <property type="match status" value="1"/>
</dbReference>
<dbReference type="Gene3D" id="3.40.1580.10">
    <property type="entry name" value="SMI1/KNR4-like"/>
    <property type="match status" value="1"/>
</dbReference>
<gene>
    <name evidence="2" type="ORF">I0C86_20940</name>
</gene>
<reference evidence="2 3" key="1">
    <citation type="submission" date="2020-11" db="EMBL/GenBank/DDBJ databases">
        <title>A novel isolate from a Black sea contaminated sediment with potential to produce alkanes: Plantactinospora alkalitolerans sp. nov.</title>
        <authorList>
            <person name="Carro L."/>
            <person name="Veyisoglu A."/>
            <person name="Guven K."/>
            <person name="Schumann P."/>
            <person name="Klenk H.-P."/>
            <person name="Sahin N."/>
        </authorList>
    </citation>
    <scope>NUCLEOTIDE SEQUENCE [LARGE SCALE GENOMIC DNA]</scope>
    <source>
        <strain evidence="2 3">S1510</strain>
    </source>
</reference>